<dbReference type="InterPro" id="IPR000868">
    <property type="entry name" value="Isochorismatase-like_dom"/>
</dbReference>
<reference evidence="2" key="2">
    <citation type="submission" date="2020-09" db="EMBL/GenBank/DDBJ databases">
        <authorList>
            <person name="Sun Q."/>
            <person name="Zhou Y."/>
        </authorList>
    </citation>
    <scope>NUCLEOTIDE SEQUENCE</scope>
    <source>
        <strain evidence="2">CGMCC 4.7272</strain>
    </source>
</reference>
<dbReference type="RefSeq" id="WP_229694992.1">
    <property type="nucleotide sequence ID" value="NZ_BAABER010000004.1"/>
</dbReference>
<dbReference type="InterPro" id="IPR036380">
    <property type="entry name" value="Isochorismatase-like_sf"/>
</dbReference>
<dbReference type="EMBL" id="BMMU01000001">
    <property type="protein sequence ID" value="GGJ09715.1"/>
    <property type="molecule type" value="Genomic_DNA"/>
</dbReference>
<dbReference type="Pfam" id="PF00857">
    <property type="entry name" value="Isochorismatase"/>
    <property type="match status" value="1"/>
</dbReference>
<evidence type="ECO:0000259" key="1">
    <source>
        <dbReference type="Pfam" id="PF00857"/>
    </source>
</evidence>
<dbReference type="SUPFAM" id="SSF52499">
    <property type="entry name" value="Isochorismatase-like hydrolases"/>
    <property type="match status" value="1"/>
</dbReference>
<evidence type="ECO:0000313" key="2">
    <source>
        <dbReference type="EMBL" id="GGJ09715.1"/>
    </source>
</evidence>
<gene>
    <name evidence="2" type="ORF">GCM10012282_02920</name>
</gene>
<reference evidence="2" key="1">
    <citation type="journal article" date="2014" name="Int. J. Syst. Evol. Microbiol.">
        <title>Complete genome sequence of Corynebacterium casei LMG S-19264T (=DSM 44701T), isolated from a smear-ripened cheese.</title>
        <authorList>
            <consortium name="US DOE Joint Genome Institute (JGI-PGF)"/>
            <person name="Walter F."/>
            <person name="Albersmeier A."/>
            <person name="Kalinowski J."/>
            <person name="Ruckert C."/>
        </authorList>
    </citation>
    <scope>NUCLEOTIDE SEQUENCE</scope>
    <source>
        <strain evidence="2">CGMCC 4.7272</strain>
    </source>
</reference>
<keyword evidence="3" id="KW-1185">Reference proteome</keyword>
<feature type="domain" description="Isochorismatase-like" evidence="1">
    <location>
        <begin position="8"/>
        <end position="54"/>
    </location>
</feature>
<organism evidence="2 3">
    <name type="scientific">Streptomyces lacrimifluminis</name>
    <dbReference type="NCBI Taxonomy" id="1500077"/>
    <lineage>
        <taxon>Bacteria</taxon>
        <taxon>Bacillati</taxon>
        <taxon>Actinomycetota</taxon>
        <taxon>Actinomycetes</taxon>
        <taxon>Kitasatosporales</taxon>
        <taxon>Streptomycetaceae</taxon>
        <taxon>Streptomyces</taxon>
    </lineage>
</organism>
<accession>A0A917KD19</accession>
<name>A0A917KD19_9ACTN</name>
<comment type="caution">
    <text evidence="2">The sequence shown here is derived from an EMBL/GenBank/DDBJ whole genome shotgun (WGS) entry which is preliminary data.</text>
</comment>
<dbReference type="Proteomes" id="UP000625682">
    <property type="component" value="Unassembled WGS sequence"/>
</dbReference>
<evidence type="ECO:0000313" key="3">
    <source>
        <dbReference type="Proteomes" id="UP000625682"/>
    </source>
</evidence>
<protein>
    <recommendedName>
        <fullName evidence="1">Isochorismatase-like domain-containing protein</fullName>
    </recommendedName>
</protein>
<sequence>MDSYPCSPGLCELLEAAGVGRLVVAGVATSGTVLSTTRWAIGTGFKVTVCADALPTDEIPGLCP</sequence>
<dbReference type="AlphaFoldDB" id="A0A917KD19"/>
<proteinExistence type="predicted"/>
<dbReference type="Gene3D" id="3.40.50.850">
    <property type="entry name" value="Isochorismatase-like"/>
    <property type="match status" value="1"/>
</dbReference>